<dbReference type="Proteomes" id="UP000277671">
    <property type="component" value="Unassembled WGS sequence"/>
</dbReference>
<gene>
    <name evidence="3" type="ORF">BDK92_5893</name>
</gene>
<feature type="transmembrane region" description="Helical" evidence="2">
    <location>
        <begin position="187"/>
        <end position="208"/>
    </location>
</feature>
<keyword evidence="2" id="KW-1133">Transmembrane helix</keyword>
<keyword evidence="2 3" id="KW-0812">Transmembrane</keyword>
<organism evidence="3 4">
    <name type="scientific">Micromonospora pisi</name>
    <dbReference type="NCBI Taxonomy" id="589240"/>
    <lineage>
        <taxon>Bacteria</taxon>
        <taxon>Bacillati</taxon>
        <taxon>Actinomycetota</taxon>
        <taxon>Actinomycetes</taxon>
        <taxon>Micromonosporales</taxon>
        <taxon>Micromonosporaceae</taxon>
        <taxon>Micromonospora</taxon>
    </lineage>
</organism>
<feature type="region of interest" description="Disordered" evidence="1">
    <location>
        <begin position="345"/>
        <end position="416"/>
    </location>
</feature>
<comment type="caution">
    <text evidence="3">The sequence shown here is derived from an EMBL/GenBank/DDBJ whole genome shotgun (WGS) entry which is preliminary data.</text>
</comment>
<dbReference type="RefSeq" id="WP_121159591.1">
    <property type="nucleotide sequence ID" value="NZ_RBKT01000001.1"/>
</dbReference>
<feature type="compositionally biased region" description="Polar residues" evidence="1">
    <location>
        <begin position="345"/>
        <end position="378"/>
    </location>
</feature>
<feature type="transmembrane region" description="Helical" evidence="2">
    <location>
        <begin position="156"/>
        <end position="175"/>
    </location>
</feature>
<dbReference type="Pfam" id="PF05552">
    <property type="entry name" value="MS_channel_1st_1"/>
    <property type="match status" value="1"/>
</dbReference>
<evidence type="ECO:0000256" key="2">
    <source>
        <dbReference type="SAM" id="Phobius"/>
    </source>
</evidence>
<keyword evidence="2" id="KW-0472">Membrane</keyword>
<feature type="transmembrane region" description="Helical" evidence="2">
    <location>
        <begin position="26"/>
        <end position="48"/>
    </location>
</feature>
<dbReference type="EMBL" id="RBKT01000001">
    <property type="protein sequence ID" value="RKR91495.1"/>
    <property type="molecule type" value="Genomic_DNA"/>
</dbReference>
<feature type="transmembrane region" description="Helical" evidence="2">
    <location>
        <begin position="124"/>
        <end position="144"/>
    </location>
</feature>
<name>A0A495JSB0_9ACTN</name>
<proteinExistence type="predicted"/>
<protein>
    <submittedName>
        <fullName evidence="3">Putative transporter (Transmembrane protein)</fullName>
    </submittedName>
</protein>
<feature type="transmembrane region" description="Helical" evidence="2">
    <location>
        <begin position="87"/>
        <end position="104"/>
    </location>
</feature>
<dbReference type="InterPro" id="IPR008910">
    <property type="entry name" value="MSC_TM_helix"/>
</dbReference>
<keyword evidence="4" id="KW-1185">Reference proteome</keyword>
<dbReference type="AlphaFoldDB" id="A0A495JSB0"/>
<sequence length="416" mass="43331">MPAILALRRGDVGVQFAEAWDSVLVFVPRLIGCVGILMLGWLLARFVLRMALRLLDRFGFDQIVQRGGLGRLVARTRYRPAAVLARLGYYLILLFALQLGLAIWGPNPAHDLVTAVVEWLPRAFVALVVVAVSVVIANAVHDLVSDTVGAVSYGRPFADVVSLLVVGLGVIAAFVQTGVASGVTGPVLVTLLATVGGILVVGIGGGLVKPMQERWERWLSRLASESRLRRANRETYPRPGDPGPFGQPAVPARAAVPLFPDPPLAEMPTSPAPDGLAGFDPVPVPVPQGLIGDDPARVNALASYDPGTDATAADYQLVAGYGSEAGGLAGTYEPAPEGLSTTLQSGPDGFSTLQTGPDGFSTLQTGPDGFSTLQTGSDGATAYRPAPGAQESGGYPSDLLTPAPERPVTGDDDGTR</sequence>
<evidence type="ECO:0000313" key="3">
    <source>
        <dbReference type="EMBL" id="RKR91495.1"/>
    </source>
</evidence>
<evidence type="ECO:0000313" key="4">
    <source>
        <dbReference type="Proteomes" id="UP000277671"/>
    </source>
</evidence>
<dbReference type="OrthoDB" id="5184470at2"/>
<evidence type="ECO:0000256" key="1">
    <source>
        <dbReference type="SAM" id="MobiDB-lite"/>
    </source>
</evidence>
<accession>A0A495JSB0</accession>
<reference evidence="3 4" key="1">
    <citation type="submission" date="2018-10" db="EMBL/GenBank/DDBJ databases">
        <title>Sequencing the genomes of 1000 actinobacteria strains.</title>
        <authorList>
            <person name="Klenk H.-P."/>
        </authorList>
    </citation>
    <scope>NUCLEOTIDE SEQUENCE [LARGE SCALE GENOMIC DNA]</scope>
    <source>
        <strain evidence="3 4">DSM 45175</strain>
    </source>
</reference>